<dbReference type="InterPro" id="IPR000014">
    <property type="entry name" value="PAS"/>
</dbReference>
<evidence type="ECO:0000256" key="1">
    <source>
        <dbReference type="ARBA" id="ARBA00000085"/>
    </source>
</evidence>
<dbReference type="InterPro" id="IPR035965">
    <property type="entry name" value="PAS-like_dom_sf"/>
</dbReference>
<dbReference type="Pfam" id="PF02518">
    <property type="entry name" value="HATPase_c"/>
    <property type="match status" value="1"/>
</dbReference>
<dbReference type="PROSITE" id="PS50109">
    <property type="entry name" value="HIS_KIN"/>
    <property type="match status" value="1"/>
</dbReference>
<name>A0ABT2YII2_9BURK</name>
<keyword evidence="6" id="KW-1185">Reference proteome</keyword>
<dbReference type="InterPro" id="IPR004358">
    <property type="entry name" value="Sig_transdc_His_kin-like_C"/>
</dbReference>
<dbReference type="PANTHER" id="PTHR43065">
    <property type="entry name" value="SENSOR HISTIDINE KINASE"/>
    <property type="match status" value="1"/>
</dbReference>
<feature type="domain" description="Histidine kinase" evidence="4">
    <location>
        <begin position="240"/>
        <end position="444"/>
    </location>
</feature>
<dbReference type="CDD" id="cd00075">
    <property type="entry name" value="HATPase"/>
    <property type="match status" value="1"/>
</dbReference>
<keyword evidence="3" id="KW-0812">Transmembrane</keyword>
<dbReference type="RefSeq" id="WP_263572440.1">
    <property type="nucleotide sequence ID" value="NZ_JAJIRN010000007.1"/>
</dbReference>
<dbReference type="Gene3D" id="3.30.565.10">
    <property type="entry name" value="Histidine kinase-like ATPase, C-terminal domain"/>
    <property type="match status" value="1"/>
</dbReference>
<dbReference type="InterPro" id="IPR005467">
    <property type="entry name" value="His_kinase_dom"/>
</dbReference>
<evidence type="ECO:0000313" key="5">
    <source>
        <dbReference type="EMBL" id="MCV2369861.1"/>
    </source>
</evidence>
<dbReference type="PANTHER" id="PTHR43065:SF51">
    <property type="entry name" value="HISTIDINE KINASE"/>
    <property type="match status" value="1"/>
</dbReference>
<dbReference type="InterPro" id="IPR036890">
    <property type="entry name" value="HATPase_C_sf"/>
</dbReference>
<dbReference type="InterPro" id="IPR003594">
    <property type="entry name" value="HATPase_dom"/>
</dbReference>
<dbReference type="Gene3D" id="3.30.450.20">
    <property type="entry name" value="PAS domain"/>
    <property type="match status" value="1"/>
</dbReference>
<proteinExistence type="predicted"/>
<evidence type="ECO:0000256" key="3">
    <source>
        <dbReference type="SAM" id="Phobius"/>
    </source>
</evidence>
<accession>A0ABT2YII2</accession>
<dbReference type="PRINTS" id="PR00344">
    <property type="entry name" value="BCTRLSENSOR"/>
</dbReference>
<dbReference type="EMBL" id="JAJIRN010000007">
    <property type="protein sequence ID" value="MCV2369861.1"/>
    <property type="molecule type" value="Genomic_DNA"/>
</dbReference>
<dbReference type="SMART" id="SM00091">
    <property type="entry name" value="PAS"/>
    <property type="match status" value="1"/>
</dbReference>
<dbReference type="SUPFAM" id="SSF55785">
    <property type="entry name" value="PYP-like sensor domain (PAS domain)"/>
    <property type="match status" value="1"/>
</dbReference>
<protein>
    <recommendedName>
        <fullName evidence="2">histidine kinase</fullName>
        <ecNumber evidence="2">2.7.13.3</ecNumber>
    </recommendedName>
</protein>
<organism evidence="5 6">
    <name type="scientific">Roseateles oligotrophus</name>
    <dbReference type="NCBI Taxonomy" id="1769250"/>
    <lineage>
        <taxon>Bacteria</taxon>
        <taxon>Pseudomonadati</taxon>
        <taxon>Pseudomonadota</taxon>
        <taxon>Betaproteobacteria</taxon>
        <taxon>Burkholderiales</taxon>
        <taxon>Sphaerotilaceae</taxon>
        <taxon>Roseateles</taxon>
    </lineage>
</organism>
<dbReference type="GO" id="GO:0005524">
    <property type="term" value="F:ATP binding"/>
    <property type="evidence" value="ECO:0007669"/>
    <property type="project" value="UniProtKB-KW"/>
</dbReference>
<dbReference type="SUPFAM" id="SSF55874">
    <property type="entry name" value="ATPase domain of HSP90 chaperone/DNA topoisomerase II/histidine kinase"/>
    <property type="match status" value="1"/>
</dbReference>
<dbReference type="SMART" id="SM00387">
    <property type="entry name" value="HATPase_c"/>
    <property type="match status" value="1"/>
</dbReference>
<comment type="catalytic activity">
    <reaction evidence="1">
        <text>ATP + protein L-histidine = ADP + protein N-phospho-L-histidine.</text>
        <dbReference type="EC" id="2.7.13.3"/>
    </reaction>
</comment>
<evidence type="ECO:0000313" key="6">
    <source>
        <dbReference type="Proteomes" id="UP001209701"/>
    </source>
</evidence>
<reference evidence="5 6" key="1">
    <citation type="submission" date="2021-11" db="EMBL/GenBank/DDBJ databases">
        <authorList>
            <person name="Liang Q."/>
            <person name="Mou H."/>
            <person name="Liu Z."/>
        </authorList>
    </citation>
    <scope>NUCLEOTIDE SEQUENCE [LARGE SCALE GENOMIC DNA]</scope>
    <source>
        <strain evidence="5 6">CHU3</strain>
    </source>
</reference>
<keyword evidence="3" id="KW-1133">Transmembrane helix</keyword>
<dbReference type="EC" id="2.7.13.3" evidence="2"/>
<keyword evidence="3" id="KW-0472">Membrane</keyword>
<feature type="transmembrane region" description="Helical" evidence="3">
    <location>
        <begin position="36"/>
        <end position="60"/>
    </location>
</feature>
<sequence length="446" mass="47759">MRSPGLQTRLTLLLLMAALAGGLANAALSNWPAMQNMAALIGGALILLALLIWLAGLMLAPLRRLLRALEGSVLSYRDGDFSMSLAAPGRDQPPELAELLRLHSELGLALREQRKQLAQRELLLDTVVQNTPVAMLLCNPQGIVSYANLAARQLLAKGRSLSGTTLSELLADAPPTLAAALQSQQDQLVSVLENEQEEQFHISQRSLLLQGQAHRLLLVRRMTRELSRQEVASWKRVIRVMSHELNNSLAPISSLAHSGAELARRGQIERLEGVFKSIGGRASHLHQFLSGYASFAKLPLPQPSPVLWPEFLAGLSAHCQFKLESAPPGEAGFFDAGQIEQALINLIKNAHEAGGPPEGVGLSLQWRGEALVMTITDHGPGMSEAVLAQALLPFYSTKRNAQGGGTGLGLALAREIAEAHGGHITLANRAGGGLAVSLFLPIPARD</sequence>
<gene>
    <name evidence="5" type="ORF">LNV07_17400</name>
</gene>
<comment type="caution">
    <text evidence="5">The sequence shown here is derived from an EMBL/GenBank/DDBJ whole genome shotgun (WGS) entry which is preliminary data.</text>
</comment>
<keyword evidence="5" id="KW-0547">Nucleotide-binding</keyword>
<evidence type="ECO:0000259" key="4">
    <source>
        <dbReference type="PROSITE" id="PS50109"/>
    </source>
</evidence>
<dbReference type="Proteomes" id="UP001209701">
    <property type="component" value="Unassembled WGS sequence"/>
</dbReference>
<keyword evidence="5" id="KW-0067">ATP-binding</keyword>
<evidence type="ECO:0000256" key="2">
    <source>
        <dbReference type="ARBA" id="ARBA00012438"/>
    </source>
</evidence>